<evidence type="ECO:0000256" key="5">
    <source>
        <dbReference type="ARBA" id="ARBA00023204"/>
    </source>
</evidence>
<evidence type="ECO:0000313" key="9">
    <source>
        <dbReference type="EMBL" id="SJZ74786.1"/>
    </source>
</evidence>
<keyword evidence="4 7" id="KW-0233">DNA recombination</keyword>
<dbReference type="AlphaFoldDB" id="A0A1T4N6S1"/>
<keyword evidence="10" id="KW-1185">Reference proteome</keyword>
<dbReference type="OrthoDB" id="9789152at2"/>
<dbReference type="STRING" id="118967.SAMN02745191_1500"/>
<evidence type="ECO:0000256" key="3">
    <source>
        <dbReference type="ARBA" id="ARBA00022763"/>
    </source>
</evidence>
<dbReference type="RefSeq" id="WP_159443753.1">
    <property type="nucleotide sequence ID" value="NZ_FUWY01000004.1"/>
</dbReference>
<comment type="similarity">
    <text evidence="1 7">Belongs to the RecO family.</text>
</comment>
<dbReference type="GO" id="GO:0006302">
    <property type="term" value="P:double-strand break repair"/>
    <property type="evidence" value="ECO:0007669"/>
    <property type="project" value="TreeGrafter"/>
</dbReference>
<sequence>MNEKVLGIVLKQSEYRENDALLTVLTKEYGKLTLTARGVKKMNSKSSTSCLPYVLSEFVFDYVEDKSMFTIKNASIKSSNRFLQEDLEKMNIAAIFCELIDKSLPQGVLDEDVNDNYFDLLVFSLDKLNQEKQHPLLLCLFLAQMLNYLGIPPIVDECVLCGNTKVNRISIEEGGFVCSECMSELDSSIDTQMDLKRFRLINKAGIENYDVLKNYGPWSFQDCSSMFEFLQVHSGIDSTSWKFLKEIVEV</sequence>
<evidence type="ECO:0000256" key="7">
    <source>
        <dbReference type="HAMAP-Rule" id="MF_00201"/>
    </source>
</evidence>
<accession>A0A1T4N6S1</accession>
<dbReference type="GO" id="GO:0006310">
    <property type="term" value="P:DNA recombination"/>
    <property type="evidence" value="ECO:0007669"/>
    <property type="project" value="UniProtKB-UniRule"/>
</dbReference>
<gene>
    <name evidence="7" type="primary">recO</name>
    <name evidence="9" type="ORF">SAMN02745191_1500</name>
</gene>
<dbReference type="Gene3D" id="2.40.50.140">
    <property type="entry name" value="Nucleic acid-binding proteins"/>
    <property type="match status" value="1"/>
</dbReference>
<comment type="function">
    <text evidence="7">Involved in DNA repair and RecF pathway recombination.</text>
</comment>
<organism evidence="9 10">
    <name type="scientific">Anaerorhabdus furcosa</name>
    <dbReference type="NCBI Taxonomy" id="118967"/>
    <lineage>
        <taxon>Bacteria</taxon>
        <taxon>Bacillati</taxon>
        <taxon>Bacillota</taxon>
        <taxon>Erysipelotrichia</taxon>
        <taxon>Erysipelotrichales</taxon>
        <taxon>Erysipelotrichaceae</taxon>
        <taxon>Anaerorhabdus</taxon>
    </lineage>
</organism>
<protein>
    <recommendedName>
        <fullName evidence="2 7">DNA repair protein RecO</fullName>
    </recommendedName>
    <alternativeName>
        <fullName evidence="6 7">Recombination protein O</fullName>
    </alternativeName>
</protein>
<dbReference type="InterPro" id="IPR037278">
    <property type="entry name" value="ARFGAP/RecO"/>
</dbReference>
<dbReference type="HAMAP" id="MF_00201">
    <property type="entry name" value="RecO"/>
    <property type="match status" value="1"/>
</dbReference>
<reference evidence="10" key="1">
    <citation type="submission" date="2017-02" db="EMBL/GenBank/DDBJ databases">
        <authorList>
            <person name="Varghese N."/>
            <person name="Submissions S."/>
        </authorList>
    </citation>
    <scope>NUCLEOTIDE SEQUENCE [LARGE SCALE GENOMIC DNA]</scope>
    <source>
        <strain evidence="10">ATCC 25662</strain>
    </source>
</reference>
<dbReference type="SUPFAM" id="SSF57863">
    <property type="entry name" value="ArfGap/RecO-like zinc finger"/>
    <property type="match status" value="1"/>
</dbReference>
<dbReference type="PANTHER" id="PTHR33991:SF1">
    <property type="entry name" value="DNA REPAIR PROTEIN RECO"/>
    <property type="match status" value="1"/>
</dbReference>
<dbReference type="PANTHER" id="PTHR33991">
    <property type="entry name" value="DNA REPAIR PROTEIN RECO"/>
    <property type="match status" value="1"/>
</dbReference>
<dbReference type="Pfam" id="PF11967">
    <property type="entry name" value="RecO_N"/>
    <property type="match status" value="1"/>
</dbReference>
<dbReference type="GO" id="GO:0043590">
    <property type="term" value="C:bacterial nucleoid"/>
    <property type="evidence" value="ECO:0007669"/>
    <property type="project" value="TreeGrafter"/>
</dbReference>
<evidence type="ECO:0000259" key="8">
    <source>
        <dbReference type="Pfam" id="PF11967"/>
    </source>
</evidence>
<feature type="domain" description="DNA replication/recombination mediator RecO N-terminal" evidence="8">
    <location>
        <begin position="1"/>
        <end position="78"/>
    </location>
</feature>
<evidence type="ECO:0000313" key="10">
    <source>
        <dbReference type="Proteomes" id="UP000243297"/>
    </source>
</evidence>
<dbReference type="Gene3D" id="1.20.1440.120">
    <property type="entry name" value="Recombination protein O, C-terminal domain"/>
    <property type="match status" value="1"/>
</dbReference>
<dbReference type="Pfam" id="PF02565">
    <property type="entry name" value="RecO_C"/>
    <property type="match status" value="1"/>
</dbReference>
<evidence type="ECO:0000256" key="4">
    <source>
        <dbReference type="ARBA" id="ARBA00023172"/>
    </source>
</evidence>
<dbReference type="InterPro" id="IPR022572">
    <property type="entry name" value="DNA_rep/recomb_RecO_N"/>
</dbReference>
<name>A0A1T4N6S1_9FIRM</name>
<evidence type="ECO:0000256" key="1">
    <source>
        <dbReference type="ARBA" id="ARBA00007452"/>
    </source>
</evidence>
<dbReference type="SUPFAM" id="SSF50249">
    <property type="entry name" value="Nucleic acid-binding proteins"/>
    <property type="match status" value="1"/>
</dbReference>
<dbReference type="NCBIfam" id="TIGR00613">
    <property type="entry name" value="reco"/>
    <property type="match status" value="1"/>
</dbReference>
<evidence type="ECO:0000256" key="2">
    <source>
        <dbReference type="ARBA" id="ARBA00021310"/>
    </source>
</evidence>
<dbReference type="InterPro" id="IPR042242">
    <property type="entry name" value="RecO_C"/>
</dbReference>
<proteinExistence type="inferred from homology"/>
<keyword evidence="5 7" id="KW-0234">DNA repair</keyword>
<keyword evidence="3 7" id="KW-0227">DNA damage</keyword>
<dbReference type="InterPro" id="IPR003717">
    <property type="entry name" value="RecO"/>
</dbReference>
<dbReference type="Proteomes" id="UP000243297">
    <property type="component" value="Unassembled WGS sequence"/>
</dbReference>
<evidence type="ECO:0000256" key="6">
    <source>
        <dbReference type="ARBA" id="ARBA00033409"/>
    </source>
</evidence>
<dbReference type="EMBL" id="FUWY01000004">
    <property type="protein sequence ID" value="SJZ74786.1"/>
    <property type="molecule type" value="Genomic_DNA"/>
</dbReference>
<dbReference type="InterPro" id="IPR012340">
    <property type="entry name" value="NA-bd_OB-fold"/>
</dbReference>